<reference evidence="1 2" key="1">
    <citation type="journal article" date="2019" name="Nat. Ecol. Evol.">
        <title>Megaphylogeny resolves global patterns of mushroom evolution.</title>
        <authorList>
            <person name="Varga T."/>
            <person name="Krizsan K."/>
            <person name="Foldi C."/>
            <person name="Dima B."/>
            <person name="Sanchez-Garcia M."/>
            <person name="Sanchez-Ramirez S."/>
            <person name="Szollosi G.J."/>
            <person name="Szarkandi J.G."/>
            <person name="Papp V."/>
            <person name="Albert L."/>
            <person name="Andreopoulos W."/>
            <person name="Angelini C."/>
            <person name="Antonin V."/>
            <person name="Barry K.W."/>
            <person name="Bougher N.L."/>
            <person name="Buchanan P."/>
            <person name="Buyck B."/>
            <person name="Bense V."/>
            <person name="Catcheside P."/>
            <person name="Chovatia M."/>
            <person name="Cooper J."/>
            <person name="Damon W."/>
            <person name="Desjardin D."/>
            <person name="Finy P."/>
            <person name="Geml J."/>
            <person name="Haridas S."/>
            <person name="Hughes K."/>
            <person name="Justo A."/>
            <person name="Karasinski D."/>
            <person name="Kautmanova I."/>
            <person name="Kiss B."/>
            <person name="Kocsube S."/>
            <person name="Kotiranta H."/>
            <person name="LaButti K.M."/>
            <person name="Lechner B.E."/>
            <person name="Liimatainen K."/>
            <person name="Lipzen A."/>
            <person name="Lukacs Z."/>
            <person name="Mihaltcheva S."/>
            <person name="Morgado L.N."/>
            <person name="Niskanen T."/>
            <person name="Noordeloos M.E."/>
            <person name="Ohm R.A."/>
            <person name="Ortiz-Santana B."/>
            <person name="Ovrebo C."/>
            <person name="Racz N."/>
            <person name="Riley R."/>
            <person name="Savchenko A."/>
            <person name="Shiryaev A."/>
            <person name="Soop K."/>
            <person name="Spirin V."/>
            <person name="Szebenyi C."/>
            <person name="Tomsovsky M."/>
            <person name="Tulloss R.E."/>
            <person name="Uehling J."/>
            <person name="Grigoriev I.V."/>
            <person name="Vagvolgyi C."/>
            <person name="Papp T."/>
            <person name="Martin F.M."/>
            <person name="Miettinen O."/>
            <person name="Hibbett D.S."/>
            <person name="Nagy L.G."/>
        </authorList>
    </citation>
    <scope>NUCLEOTIDE SEQUENCE [LARGE SCALE GENOMIC DNA]</scope>
    <source>
        <strain evidence="1 2">NL-1719</strain>
    </source>
</reference>
<dbReference type="EMBL" id="ML208702">
    <property type="protein sequence ID" value="TFK61036.1"/>
    <property type="molecule type" value="Genomic_DNA"/>
</dbReference>
<name>A0ACD3A5W6_9AGAR</name>
<protein>
    <submittedName>
        <fullName evidence="1">Uncharacterized protein</fullName>
    </submittedName>
</protein>
<dbReference type="Proteomes" id="UP000308600">
    <property type="component" value="Unassembled WGS sequence"/>
</dbReference>
<organism evidence="1 2">
    <name type="scientific">Pluteus cervinus</name>
    <dbReference type="NCBI Taxonomy" id="181527"/>
    <lineage>
        <taxon>Eukaryota</taxon>
        <taxon>Fungi</taxon>
        <taxon>Dikarya</taxon>
        <taxon>Basidiomycota</taxon>
        <taxon>Agaricomycotina</taxon>
        <taxon>Agaricomycetes</taxon>
        <taxon>Agaricomycetidae</taxon>
        <taxon>Agaricales</taxon>
        <taxon>Pluteineae</taxon>
        <taxon>Pluteaceae</taxon>
        <taxon>Pluteus</taxon>
    </lineage>
</organism>
<accession>A0ACD3A5W6</accession>
<evidence type="ECO:0000313" key="2">
    <source>
        <dbReference type="Proteomes" id="UP000308600"/>
    </source>
</evidence>
<proteinExistence type="predicted"/>
<evidence type="ECO:0000313" key="1">
    <source>
        <dbReference type="EMBL" id="TFK61036.1"/>
    </source>
</evidence>
<sequence>MDQDPGIPDSALLSSGESSPEGTHTPRESDAIHFTPRRAMTSFENLVALANHQERLREAKRMVWRDRGQPVVELDSIKACFNHAALGGFRSGSLAFSIRALVNLVLVLIRIRRTPKDIRIRVLRQAIFGLHTWRFAAMLGTFTSLYKFLLNALPIVIPAMNPRTLVDVDNVEQGLSTEHPTNTLEVPLSKRTARLSLSQHAQEIIIRKKTRKWHAALAGAISGGLAIMWEARSRRGVISQQIGLQGSYNSYTKKRGIHIPYGDVLVFALASGQIMYGFLLRPDTLPRSYSTWIGQAGKIPPECVRMNMSMVRDQSFEIADLDRVVSFPETTAENRVNLLSLKSLFLNRSLEANPIPDPAYFPPYAPCSAIHPALTNCTTVPLDRFVAVFKWMLPIYGALHLVPAILFKRAAFLKDPKKVLMRAGWGSMRSSAFLGTFVVIYQSLNCLKHNLHAYLSLTPLGNHIPQFMKDVFVSKFSFWMSGLLAGLSLFVEEKRRRGELAMYVLPKGLESLWIMARGKGLVFKTGNWGDMLLTALGMAMVMSTYQNDPQHLSGLVRRLLYQFIGPN</sequence>
<keyword evidence="2" id="KW-1185">Reference proteome</keyword>
<gene>
    <name evidence="1" type="ORF">BDN72DRAFT_485408</name>
</gene>